<comment type="caution">
    <text evidence="1">The sequence shown here is derived from an EMBL/GenBank/DDBJ whole genome shotgun (WGS) entry which is preliminary data.</text>
</comment>
<accession>A0A9W4X5W2</accession>
<reference evidence="1" key="1">
    <citation type="submission" date="2022-08" db="EMBL/GenBank/DDBJ databases">
        <authorList>
            <person name="Kallberg Y."/>
            <person name="Tangrot J."/>
            <person name="Rosling A."/>
        </authorList>
    </citation>
    <scope>NUCLEOTIDE SEQUENCE</scope>
    <source>
        <strain evidence="1">Wild A</strain>
    </source>
</reference>
<dbReference type="AlphaFoldDB" id="A0A9W4X5W2"/>
<protein>
    <submittedName>
        <fullName evidence="1">11298_t:CDS:1</fullName>
    </submittedName>
</protein>
<name>A0A9W4X5W2_9GLOM</name>
<proteinExistence type="predicted"/>
<evidence type="ECO:0000313" key="1">
    <source>
        <dbReference type="EMBL" id="CAI2188801.1"/>
    </source>
</evidence>
<evidence type="ECO:0000313" key="2">
    <source>
        <dbReference type="Proteomes" id="UP001153678"/>
    </source>
</evidence>
<sequence>MISAQEPKFPLHTVKLPPKTFWLKCAKYPKMASYAIQLASPKAAVDPSSYGGEYYNLKATKVTAQEKYGFIAVVANGTYYVVGSLCGNVSTDEITALSTICAWQGPINWPGTWCLAIFNVLNFSQNVDVVLSFTQSVFIDGTYRKDDEETVPTIVTDVAIP</sequence>
<dbReference type="Proteomes" id="UP001153678">
    <property type="component" value="Unassembled WGS sequence"/>
</dbReference>
<keyword evidence="2" id="KW-1185">Reference proteome</keyword>
<organism evidence="1 2">
    <name type="scientific">Funneliformis geosporum</name>
    <dbReference type="NCBI Taxonomy" id="1117311"/>
    <lineage>
        <taxon>Eukaryota</taxon>
        <taxon>Fungi</taxon>
        <taxon>Fungi incertae sedis</taxon>
        <taxon>Mucoromycota</taxon>
        <taxon>Glomeromycotina</taxon>
        <taxon>Glomeromycetes</taxon>
        <taxon>Glomerales</taxon>
        <taxon>Glomeraceae</taxon>
        <taxon>Funneliformis</taxon>
    </lineage>
</organism>
<gene>
    <name evidence="1" type="ORF">FWILDA_LOCUS13762</name>
</gene>
<dbReference type="EMBL" id="CAMKVN010005416">
    <property type="protein sequence ID" value="CAI2188801.1"/>
    <property type="molecule type" value="Genomic_DNA"/>
</dbReference>